<evidence type="ECO:0008006" key="3">
    <source>
        <dbReference type="Google" id="ProtNLM"/>
    </source>
</evidence>
<dbReference type="eggNOG" id="ENOG50332BE">
    <property type="taxonomic scope" value="Bacteria"/>
</dbReference>
<name>E6V9S2_VARPE</name>
<dbReference type="InterPro" id="IPR010774">
    <property type="entry name" value="YbcO"/>
</dbReference>
<protein>
    <recommendedName>
        <fullName evidence="3">DUF1364 family protein</fullName>
    </recommendedName>
</protein>
<reference evidence="2" key="1">
    <citation type="submission" date="2010-12" db="EMBL/GenBank/DDBJ databases">
        <title>Complete sequence of Variovorax paradoxus EPS.</title>
        <authorList>
            <consortium name="US DOE Joint Genome Institute"/>
            <person name="Lucas S."/>
            <person name="Copeland A."/>
            <person name="Lapidus A."/>
            <person name="Cheng J.-F."/>
            <person name="Goodwin L."/>
            <person name="Pitluck S."/>
            <person name="Teshima H."/>
            <person name="Detter J.C."/>
            <person name="Han C."/>
            <person name="Tapia R."/>
            <person name="Land M."/>
            <person name="Hauser L."/>
            <person name="Kyrpides N."/>
            <person name="Ivanova N."/>
            <person name="Ovchinnikova G."/>
            <person name="Orwin P."/>
            <person name="Han J.-I.G."/>
            <person name="Woyke T."/>
        </authorList>
    </citation>
    <scope>NUCLEOTIDE SEQUENCE [LARGE SCALE GENOMIC DNA]</scope>
    <source>
        <strain evidence="2">EPS</strain>
    </source>
</reference>
<dbReference type="Gene3D" id="3.30.50.20">
    <property type="entry name" value="prophage-derive protein ybcO"/>
    <property type="match status" value="1"/>
</dbReference>
<dbReference type="Proteomes" id="UP000008917">
    <property type="component" value="Chromosome"/>
</dbReference>
<proteinExistence type="predicted"/>
<dbReference type="STRING" id="595537.Varpa_2002"/>
<evidence type="ECO:0000313" key="2">
    <source>
        <dbReference type="Proteomes" id="UP000008917"/>
    </source>
</evidence>
<dbReference type="Pfam" id="PF07102">
    <property type="entry name" value="YbcO"/>
    <property type="match status" value="1"/>
</dbReference>
<reference evidence="1 2" key="2">
    <citation type="journal article" date="2013" name="Genome Announc.">
        <title>Genome of the Root-Associated Plant Growth-Promoting Bacterium Variovorax paradoxus Strain EPS.</title>
        <authorList>
            <person name="Han J.I."/>
            <person name="Spain J.C."/>
            <person name="Leadbetter J.R."/>
            <person name="Ovchinnikova G."/>
            <person name="Goodwin L.A."/>
            <person name="Han C.S."/>
            <person name="Woyke T."/>
            <person name="Davenport K.W."/>
            <person name="Orwin P.M."/>
        </authorList>
    </citation>
    <scope>NUCLEOTIDE SEQUENCE [LARGE SCALE GENOMIC DNA]</scope>
    <source>
        <strain evidence="1 2">EPS</strain>
    </source>
</reference>
<dbReference type="EMBL" id="CP002417">
    <property type="protein sequence ID" value="ADU36210.1"/>
    <property type="molecule type" value="Genomic_DNA"/>
</dbReference>
<gene>
    <name evidence="1" type="ordered locus">Varpa_2002</name>
</gene>
<dbReference type="HOGENOM" id="CLU_119891_0_0_4"/>
<evidence type="ECO:0000313" key="1">
    <source>
        <dbReference type="EMBL" id="ADU36210.1"/>
    </source>
</evidence>
<organism evidence="1 2">
    <name type="scientific">Variovorax paradoxus (strain EPS)</name>
    <dbReference type="NCBI Taxonomy" id="595537"/>
    <lineage>
        <taxon>Bacteria</taxon>
        <taxon>Pseudomonadati</taxon>
        <taxon>Pseudomonadota</taxon>
        <taxon>Betaproteobacteria</taxon>
        <taxon>Burkholderiales</taxon>
        <taxon>Comamonadaceae</taxon>
        <taxon>Variovorax</taxon>
    </lineage>
</organism>
<accession>E6V9S2</accession>
<dbReference type="AlphaFoldDB" id="E6V9S2"/>
<sequence length="177" mass="19503">MKRSAPLMRTGFKRRQPKVIGVDLASGPDRTVIAKVLPVPGRIVRMVAINDADFRGAVPKTAPQRNPALLAMARGQRCLLQVPGVCRPDPATTVACHSNQSVHGKAGARKADDQWHVYGCDACHRWLDQGSAPAEEKVERFSTAHRWMVAIWQDIVAGMQPATPRERRAAEWALARI</sequence>
<dbReference type="RefSeq" id="WP_013540448.1">
    <property type="nucleotide sequence ID" value="NC_014931.1"/>
</dbReference>
<dbReference type="KEGG" id="vpe:Varpa_2002"/>